<accession>A0A239N7I5</accession>
<dbReference type="RefSeq" id="WP_089394353.1">
    <property type="nucleotide sequence ID" value="NZ_FNEC01000059.1"/>
</dbReference>
<dbReference type="AlphaFoldDB" id="A0A239N7I5"/>
<evidence type="ECO:0000313" key="1">
    <source>
        <dbReference type="EMBL" id="SDK94361.1"/>
    </source>
</evidence>
<name>A0A239N7I5_9PSED</name>
<gene>
    <name evidence="1" type="ORF">SAMN05216189_105927</name>
    <name evidence="2" type="ORF">SAMN06295949_13849</name>
</gene>
<dbReference type="InterPro" id="IPR036249">
    <property type="entry name" value="Thioredoxin-like_sf"/>
</dbReference>
<dbReference type="Proteomes" id="UP000199693">
    <property type="component" value="Unassembled WGS sequence"/>
</dbReference>
<dbReference type="EMBL" id="FNEC01000059">
    <property type="protein sequence ID" value="SDK94361.1"/>
    <property type="molecule type" value="Genomic_DNA"/>
</dbReference>
<dbReference type="Proteomes" id="UP000198309">
    <property type="component" value="Unassembled WGS sequence"/>
</dbReference>
<dbReference type="EMBL" id="FZPC01000038">
    <property type="protein sequence ID" value="SNT50700.1"/>
    <property type="molecule type" value="Genomic_DNA"/>
</dbReference>
<keyword evidence="3" id="KW-1185">Reference proteome</keyword>
<sequence length="174" mass="18958">MASYQELFAIGENFDAFVAHGLPAEIAAVRVVQRRLDEPGLIGAATGERLAAVQGRYHLLVAGEVWCPDCQLNVTALDWLCRRQPRIDLAVISKGRAEDDLRQRLGLERIAIPVVAVLDAGFELVGRFVERPQAVVAGWDGVKPAYRAGDYLESTVLDLLGVFEGVEGREFVGG</sequence>
<evidence type="ECO:0000313" key="4">
    <source>
        <dbReference type="Proteomes" id="UP000199693"/>
    </source>
</evidence>
<protein>
    <submittedName>
        <fullName evidence="1">Thioredoxin</fullName>
    </submittedName>
</protein>
<proteinExistence type="predicted"/>
<dbReference type="SUPFAM" id="SSF52833">
    <property type="entry name" value="Thioredoxin-like"/>
    <property type="match status" value="1"/>
</dbReference>
<dbReference type="Pfam" id="PF14595">
    <property type="entry name" value="Thioredoxin_9"/>
    <property type="match status" value="1"/>
</dbReference>
<reference evidence="2 3" key="2">
    <citation type="submission" date="2017-06" db="EMBL/GenBank/DDBJ databases">
        <authorList>
            <person name="Varghese N."/>
            <person name="Submissions S."/>
        </authorList>
    </citation>
    <scope>NUCLEOTIDE SEQUENCE [LARGE SCALE GENOMIC DNA]</scope>
    <source>
        <strain evidence="2 3">RLD-1</strain>
    </source>
</reference>
<organism evidence="1 4">
    <name type="scientific">Pseudomonas delhiensis</name>
    <dbReference type="NCBI Taxonomy" id="366289"/>
    <lineage>
        <taxon>Bacteria</taxon>
        <taxon>Pseudomonadati</taxon>
        <taxon>Pseudomonadota</taxon>
        <taxon>Gammaproteobacteria</taxon>
        <taxon>Pseudomonadales</taxon>
        <taxon>Pseudomonadaceae</taxon>
        <taxon>Pseudomonas</taxon>
    </lineage>
</organism>
<reference evidence="1 4" key="1">
    <citation type="submission" date="2016-10" db="EMBL/GenBank/DDBJ databases">
        <authorList>
            <person name="de Groot N.N."/>
        </authorList>
    </citation>
    <scope>NUCLEOTIDE SEQUENCE [LARGE SCALE GENOMIC DNA]</scope>
    <source>
        <strain evidence="1 4">CCM 7361</strain>
    </source>
</reference>
<dbReference type="Gene3D" id="3.40.30.10">
    <property type="entry name" value="Glutaredoxin"/>
    <property type="match status" value="1"/>
</dbReference>
<evidence type="ECO:0000313" key="3">
    <source>
        <dbReference type="Proteomes" id="UP000198309"/>
    </source>
</evidence>
<evidence type="ECO:0000313" key="2">
    <source>
        <dbReference type="EMBL" id="SNT50700.1"/>
    </source>
</evidence>